<evidence type="ECO:0000256" key="1">
    <source>
        <dbReference type="ARBA" id="ARBA00023015"/>
    </source>
</evidence>
<name>A0ABS2ZJ86_9BACL</name>
<dbReference type="InterPro" id="IPR039420">
    <property type="entry name" value="WalR-like"/>
</dbReference>
<keyword evidence="6" id="KW-1185">Reference proteome</keyword>
<dbReference type="SMART" id="SM00421">
    <property type="entry name" value="HTH_LUXR"/>
    <property type="match status" value="1"/>
</dbReference>
<dbReference type="SUPFAM" id="SSF46894">
    <property type="entry name" value="C-terminal effector domain of the bipartite response regulators"/>
    <property type="match status" value="1"/>
</dbReference>
<dbReference type="PANTHER" id="PTHR43214">
    <property type="entry name" value="TWO-COMPONENT RESPONSE REGULATOR"/>
    <property type="match status" value="1"/>
</dbReference>
<protein>
    <submittedName>
        <fullName evidence="5">Response regulator transcription factor</fullName>
    </submittedName>
</protein>
<dbReference type="PRINTS" id="PR00038">
    <property type="entry name" value="HTHLUXR"/>
</dbReference>
<dbReference type="InterPro" id="IPR016032">
    <property type="entry name" value="Sig_transdc_resp-reg_C-effctor"/>
</dbReference>
<evidence type="ECO:0000259" key="4">
    <source>
        <dbReference type="PROSITE" id="PS50043"/>
    </source>
</evidence>
<dbReference type="InterPro" id="IPR000792">
    <property type="entry name" value="Tscrpt_reg_LuxR_C"/>
</dbReference>
<dbReference type="Proteomes" id="UP001319060">
    <property type="component" value="Unassembled WGS sequence"/>
</dbReference>
<gene>
    <name evidence="5" type="ORF">JYA64_15520</name>
</gene>
<keyword evidence="1" id="KW-0805">Transcription regulation</keyword>
<dbReference type="Gene3D" id="3.40.50.2300">
    <property type="match status" value="1"/>
</dbReference>
<dbReference type="Pfam" id="PF00196">
    <property type="entry name" value="GerE"/>
    <property type="match status" value="1"/>
</dbReference>
<dbReference type="InterPro" id="IPR011006">
    <property type="entry name" value="CheY-like_superfamily"/>
</dbReference>
<dbReference type="SUPFAM" id="SSF52172">
    <property type="entry name" value="CheY-like"/>
    <property type="match status" value="1"/>
</dbReference>
<comment type="caution">
    <text evidence="5">The sequence shown here is derived from an EMBL/GenBank/DDBJ whole genome shotgun (WGS) entry which is preliminary data.</text>
</comment>
<keyword evidence="2" id="KW-0238">DNA-binding</keyword>
<dbReference type="EMBL" id="JAFHKS010000044">
    <property type="protein sequence ID" value="MBN3546716.1"/>
    <property type="molecule type" value="Genomic_DNA"/>
</dbReference>
<evidence type="ECO:0000256" key="2">
    <source>
        <dbReference type="ARBA" id="ARBA00023125"/>
    </source>
</evidence>
<evidence type="ECO:0000256" key="3">
    <source>
        <dbReference type="ARBA" id="ARBA00023163"/>
    </source>
</evidence>
<dbReference type="PROSITE" id="PS50043">
    <property type="entry name" value="HTH_LUXR_2"/>
    <property type="match status" value="1"/>
</dbReference>
<feature type="domain" description="HTH luxR-type" evidence="4">
    <location>
        <begin position="141"/>
        <end position="206"/>
    </location>
</feature>
<accession>A0ABS2ZJ86</accession>
<keyword evidence="3" id="KW-0804">Transcription</keyword>
<dbReference type="PANTHER" id="PTHR43214:SF39">
    <property type="entry name" value="TRANSCRIPTIONAL REGULATORY PROTEIN DEGU"/>
    <property type="match status" value="1"/>
</dbReference>
<proteinExistence type="predicted"/>
<evidence type="ECO:0000313" key="6">
    <source>
        <dbReference type="Proteomes" id="UP001319060"/>
    </source>
</evidence>
<evidence type="ECO:0000313" key="5">
    <source>
        <dbReference type="EMBL" id="MBN3546716.1"/>
    </source>
</evidence>
<organism evidence="5 6">
    <name type="scientific">Fictibacillus barbaricus</name>
    <dbReference type="NCBI Taxonomy" id="182136"/>
    <lineage>
        <taxon>Bacteria</taxon>
        <taxon>Bacillati</taxon>
        <taxon>Bacillota</taxon>
        <taxon>Bacilli</taxon>
        <taxon>Bacillales</taxon>
        <taxon>Fictibacillaceae</taxon>
        <taxon>Fictibacillus</taxon>
    </lineage>
</organism>
<sequence length="210" mass="24379">MSIFLIHRIPIIQEELYVAIREVFHSIHIYRLNNMLELDTISMNIGDLLFIHIETPEPKTLKVLKQLKGKGVKIIVLMESNDETDIKYLLQQKFTGYFSSSFHLSEIIEALKLFQNNKPYLHPALSSLLLEEYISESSNYVKPPHFSLTKREWEVLQLIAEGSSNENVAKHLFLTESTVKNHVSSILNKLDVPDRTSAVIKAYKNKWIHY</sequence>
<dbReference type="PROSITE" id="PS00622">
    <property type="entry name" value="HTH_LUXR_1"/>
    <property type="match status" value="1"/>
</dbReference>
<dbReference type="CDD" id="cd06170">
    <property type="entry name" value="LuxR_C_like"/>
    <property type="match status" value="1"/>
</dbReference>
<reference evidence="5 6" key="1">
    <citation type="submission" date="2021-01" db="EMBL/GenBank/DDBJ databases">
        <title>Genome Sequencing of Type Strains.</title>
        <authorList>
            <person name="Lemaire J.F."/>
            <person name="Inderbitzin P."/>
            <person name="Collins S.B."/>
            <person name="Wespe N."/>
            <person name="Knight-Connoni V."/>
        </authorList>
    </citation>
    <scope>NUCLEOTIDE SEQUENCE [LARGE SCALE GENOMIC DNA]</scope>
    <source>
        <strain evidence="5 6">DSM 14730</strain>
    </source>
</reference>
<dbReference type="RefSeq" id="WP_188401020.1">
    <property type="nucleotide sequence ID" value="NZ_BMCE01000001.1"/>
</dbReference>